<keyword evidence="2" id="KW-0560">Oxidoreductase</keyword>
<dbReference type="PIRSF" id="PIRSF006439">
    <property type="entry name" value="Indolepyruvate_ferr_oxidored"/>
    <property type="match status" value="1"/>
</dbReference>
<keyword evidence="3" id="KW-0408">Iron</keyword>
<sequence length="698" mass="78979">MFHPKSFQDLFTENSQKSLILTGNEAYARGLYEAGAQFLATYPGTPTSEIGDIWEKYARTNKLINFDLSLNETVAFEAAVGASWSGVRAAVSFKHLGMNLIADALHSVMYSGIDGKRKAGLVIICGGDPEISSSTNAEDIRLFSFHSKLPILEPSSIQECKDFVKLAFKLSETWDLPVLIYSPSRLNHASGLVNFQNPDQELKPKSKRFFQKDFDKYLNAIHWAGIHQKALNSKIKLIQEEGLSDQNLKDYFSIKGNKKNKLHKQNQVLNSSDKKQTKNTSVNVGIITSGISWAYVEEFCSDLKVDIPRLRIKLSYPVKTTQILDFIEEFHLEFLIIVEEQESFLELQIKNILFDNGILIPILGKQIFPEDGALSLDIIIQALGSMIKINNESFHFKEFKQFLNKIQEDIVKLQQNLPVREPTFCPGCSHRNVFYALRKAVDKYQKESGREPIFGGDIGCYTLSMSKPYSTMDWLICMGAGVGIANGVARVINSEKQHLIAMIGDSTFFHTGIQPIYNLAKDNSDVLVLILDNYFCSMTGHQISPSTPSELLQLGNKQSRNYRNFSIFEILQTMGDFPIEIMDGYSISQMNSQFQDLFTKSGLKFALVNAECALNKSRRLKRSKKSEEKQFSQFVVQIEDTCTKCNECFERLGCTAIQEYEDIYQIDSSRCIGEHCLSCIEICPVKAIVKKKREDQNE</sequence>
<dbReference type="InterPro" id="IPR045025">
    <property type="entry name" value="HACL1-like"/>
</dbReference>
<dbReference type="InterPro" id="IPR017721">
    <property type="entry name" value="IorA"/>
</dbReference>
<dbReference type="Proteomes" id="UP000321408">
    <property type="component" value="Chromosome"/>
</dbReference>
<dbReference type="GO" id="GO:0044272">
    <property type="term" value="P:sulfur compound biosynthetic process"/>
    <property type="evidence" value="ECO:0007669"/>
    <property type="project" value="UniProtKB-ARBA"/>
</dbReference>
<dbReference type="GO" id="GO:0043805">
    <property type="term" value="F:indolepyruvate ferredoxin oxidoreductase activity"/>
    <property type="evidence" value="ECO:0007669"/>
    <property type="project" value="UniProtKB-EC"/>
</dbReference>
<dbReference type="Pfam" id="PF01855">
    <property type="entry name" value="POR_N"/>
    <property type="match status" value="1"/>
</dbReference>
<feature type="binding site" evidence="3">
    <location>
        <position position="679"/>
    </location>
    <ligand>
        <name>[4Fe-4S] cluster</name>
        <dbReference type="ChEBI" id="CHEBI:49883"/>
        <label>2</label>
    </ligand>
</feature>
<dbReference type="CDD" id="cd07034">
    <property type="entry name" value="TPP_PYR_PFOR_IOR-alpha_like"/>
    <property type="match status" value="1"/>
</dbReference>
<organism evidence="5 6">
    <name type="scientific">Promethearchaeum syntrophicum</name>
    <dbReference type="NCBI Taxonomy" id="2594042"/>
    <lineage>
        <taxon>Archaea</taxon>
        <taxon>Promethearchaeati</taxon>
        <taxon>Promethearchaeota</taxon>
        <taxon>Promethearchaeia</taxon>
        <taxon>Promethearchaeales</taxon>
        <taxon>Promethearchaeaceae</taxon>
        <taxon>Promethearchaeum</taxon>
    </lineage>
</organism>
<keyword evidence="3" id="KW-0411">Iron-sulfur</keyword>
<dbReference type="RefSeq" id="WP_147663413.1">
    <property type="nucleotide sequence ID" value="NZ_CP042905.2"/>
</dbReference>
<dbReference type="InterPro" id="IPR002880">
    <property type="entry name" value="Pyrv_Fd/Flavodoxin_OxRdtase_N"/>
</dbReference>
<dbReference type="InterPro" id="IPR011766">
    <property type="entry name" value="TPP_enzyme_TPP-bd"/>
</dbReference>
<evidence type="ECO:0000313" key="5">
    <source>
        <dbReference type="EMBL" id="QEE16538.1"/>
    </source>
</evidence>
<dbReference type="CDD" id="cd02008">
    <property type="entry name" value="TPP_IOR_alpha"/>
    <property type="match status" value="1"/>
</dbReference>
<dbReference type="PANTHER" id="PTHR43710:SF7">
    <property type="entry name" value="INDOLEPYRUVATE OXIDOREDUCTASE SUBUNIT IORA"/>
    <property type="match status" value="1"/>
</dbReference>
<dbReference type="Pfam" id="PF02775">
    <property type="entry name" value="TPP_enzyme_C"/>
    <property type="match status" value="1"/>
</dbReference>
<keyword evidence="3" id="KW-0004">4Fe-4S</keyword>
<dbReference type="AlphaFoldDB" id="A0A5B9DBI5"/>
<name>A0A5B9DBI5_9ARCH</name>
<dbReference type="GO" id="GO:0006082">
    <property type="term" value="P:organic acid metabolic process"/>
    <property type="evidence" value="ECO:0007669"/>
    <property type="project" value="UniProtKB-ARBA"/>
</dbReference>
<reference evidence="5 6" key="2">
    <citation type="journal article" date="2024" name="Int. J. Syst. Evol. Microbiol.">
        <title>Promethearchaeum syntrophicum gen. nov., sp. nov., an anaerobic, obligately syntrophic archaeon, the first isolate of the lineage 'Asgard' archaea, and proposal of the new archaeal phylum Promethearchaeota phyl. nov. and kingdom Promethearchaeati regn. nov.</title>
        <authorList>
            <person name="Imachi H."/>
            <person name="Nobu M.K."/>
            <person name="Kato S."/>
            <person name="Takaki Y."/>
            <person name="Miyazaki M."/>
            <person name="Miyata M."/>
            <person name="Ogawara M."/>
            <person name="Saito Y."/>
            <person name="Sakai S."/>
            <person name="Tahara Y.O."/>
            <person name="Takano Y."/>
            <person name="Tasumi E."/>
            <person name="Uematsu K."/>
            <person name="Yoshimura T."/>
            <person name="Itoh T."/>
            <person name="Ohkuma M."/>
            <person name="Takai K."/>
        </authorList>
    </citation>
    <scope>NUCLEOTIDE SEQUENCE [LARGE SCALE GENOMIC DNA]</scope>
    <source>
        <strain evidence="5 6">MK-D1</strain>
    </source>
</reference>
<dbReference type="PROSITE" id="PS51379">
    <property type="entry name" value="4FE4S_FER_2"/>
    <property type="match status" value="1"/>
</dbReference>
<evidence type="ECO:0000256" key="3">
    <source>
        <dbReference type="PIRSR" id="PIRSR006439-50"/>
    </source>
</evidence>
<protein>
    <submittedName>
        <fullName evidence="5">Thiamine pyrophosphate-dependent enzyme</fullName>
    </submittedName>
</protein>
<dbReference type="EMBL" id="CP042905">
    <property type="protein sequence ID" value="QEE16538.1"/>
    <property type="molecule type" value="Genomic_DNA"/>
</dbReference>
<feature type="binding site" evidence="3">
    <location>
        <position position="676"/>
    </location>
    <ligand>
        <name>[4Fe-4S] cluster</name>
        <dbReference type="ChEBI" id="CHEBI:49883"/>
        <label>2</label>
    </ligand>
</feature>
<dbReference type="KEGG" id="psyt:DSAG12_02368"/>
<dbReference type="GeneID" id="41330356"/>
<evidence type="ECO:0000313" key="6">
    <source>
        <dbReference type="Proteomes" id="UP000321408"/>
    </source>
</evidence>
<dbReference type="Gene3D" id="3.30.70.20">
    <property type="match status" value="1"/>
</dbReference>
<feature type="binding site" evidence="3">
    <location>
        <position position="648"/>
    </location>
    <ligand>
        <name>[4Fe-4S] cluster</name>
        <dbReference type="ChEBI" id="CHEBI:49883"/>
        <label>1</label>
    </ligand>
</feature>
<keyword evidence="6" id="KW-1185">Reference proteome</keyword>
<gene>
    <name evidence="5" type="ORF">DSAG12_02368</name>
</gene>
<feature type="binding site" evidence="3">
    <location>
        <position position="642"/>
    </location>
    <ligand>
        <name>[4Fe-4S] cluster</name>
        <dbReference type="ChEBI" id="CHEBI:49883"/>
        <label>1</label>
    </ligand>
</feature>
<evidence type="ECO:0000259" key="4">
    <source>
        <dbReference type="PROSITE" id="PS51379"/>
    </source>
</evidence>
<dbReference type="SUPFAM" id="SSF52518">
    <property type="entry name" value="Thiamin diphosphate-binding fold (THDP-binding)"/>
    <property type="match status" value="2"/>
</dbReference>
<feature type="domain" description="4Fe-4S ferredoxin-type" evidence="4">
    <location>
        <begin position="662"/>
        <end position="693"/>
    </location>
</feature>
<dbReference type="OrthoDB" id="19071at2157"/>
<reference evidence="5 6" key="1">
    <citation type="journal article" date="2020" name="Nature">
        <title>Isolation of an archaeon at the prokaryote-eukaryote interface.</title>
        <authorList>
            <person name="Imachi H."/>
            <person name="Nobu M.K."/>
            <person name="Nakahara N."/>
            <person name="Morono Y."/>
            <person name="Ogawara M."/>
            <person name="Takaki Y."/>
            <person name="Takano Y."/>
            <person name="Uematsu K."/>
            <person name="Ikuta T."/>
            <person name="Ito M."/>
            <person name="Matsui Y."/>
            <person name="Miyazaki M."/>
            <person name="Murata K."/>
            <person name="Saito Y."/>
            <person name="Sakai S."/>
            <person name="Song C."/>
            <person name="Tasumi E."/>
            <person name="Yamanaka Y."/>
            <person name="Yamaguchi T."/>
            <person name="Kamagata Y."/>
            <person name="Tamaki H."/>
            <person name="Takai K."/>
        </authorList>
    </citation>
    <scope>NUCLEOTIDE SEQUENCE [LARGE SCALE GENOMIC DNA]</scope>
    <source>
        <strain evidence="5 6">MK-D1</strain>
    </source>
</reference>
<dbReference type="InterPro" id="IPR029061">
    <property type="entry name" value="THDP-binding"/>
</dbReference>
<keyword evidence="1 3" id="KW-0479">Metal-binding</keyword>
<comment type="cofactor">
    <cofactor evidence="3">
        <name>[4Fe-4S] cluster</name>
        <dbReference type="ChEBI" id="CHEBI:49883"/>
    </cofactor>
    <text evidence="3">Binds 2 [4Fe-4S] clusters. In this family the first cluster has a non-standard and varying [4Fe-4S] binding motif CX(2)CX(2)CX(4-5)CP.</text>
</comment>
<feature type="binding site" evidence="3">
    <location>
        <position position="671"/>
    </location>
    <ligand>
        <name>[4Fe-4S] cluster</name>
        <dbReference type="ChEBI" id="CHEBI:49883"/>
        <label>2</label>
    </ligand>
</feature>
<dbReference type="Gene3D" id="3.40.50.970">
    <property type="match status" value="2"/>
</dbReference>
<dbReference type="GO" id="GO:0051539">
    <property type="term" value="F:4 iron, 4 sulfur cluster binding"/>
    <property type="evidence" value="ECO:0007669"/>
    <property type="project" value="UniProtKB-KW"/>
</dbReference>
<proteinExistence type="predicted"/>
<feature type="binding site" evidence="3">
    <location>
        <position position="654"/>
    </location>
    <ligand>
        <name>[4Fe-4S] cluster</name>
        <dbReference type="ChEBI" id="CHEBI:49883"/>
        <label>2</label>
    </ligand>
</feature>
<feature type="binding site" evidence="3">
    <location>
        <position position="683"/>
    </location>
    <ligand>
        <name>[4Fe-4S] cluster</name>
        <dbReference type="ChEBI" id="CHEBI:49883"/>
        <label>1</label>
    </ligand>
</feature>
<evidence type="ECO:0000256" key="2">
    <source>
        <dbReference type="ARBA" id="ARBA00023002"/>
    </source>
</evidence>
<dbReference type="SUPFAM" id="SSF54862">
    <property type="entry name" value="4Fe-4S ferredoxins"/>
    <property type="match status" value="1"/>
</dbReference>
<feature type="binding site" evidence="3">
    <location>
        <position position="645"/>
    </location>
    <ligand>
        <name>[4Fe-4S] cluster</name>
        <dbReference type="ChEBI" id="CHEBI:49883"/>
        <label>1</label>
    </ligand>
</feature>
<evidence type="ECO:0000256" key="1">
    <source>
        <dbReference type="ARBA" id="ARBA00022723"/>
    </source>
</evidence>
<dbReference type="PANTHER" id="PTHR43710">
    <property type="entry name" value="2-HYDROXYACYL-COA LYASE"/>
    <property type="match status" value="1"/>
</dbReference>
<dbReference type="GO" id="GO:0046872">
    <property type="term" value="F:metal ion binding"/>
    <property type="evidence" value="ECO:0007669"/>
    <property type="project" value="UniProtKB-KW"/>
</dbReference>
<dbReference type="InterPro" id="IPR017896">
    <property type="entry name" value="4Fe4S_Fe-S-bd"/>
</dbReference>
<dbReference type="GO" id="GO:0030976">
    <property type="term" value="F:thiamine pyrophosphate binding"/>
    <property type="evidence" value="ECO:0007669"/>
    <property type="project" value="InterPro"/>
</dbReference>
<accession>A0A5B9DBI5</accession>